<accession>A0A6C0E927</accession>
<protein>
    <submittedName>
        <fullName evidence="1">Uncharacterized protein</fullName>
    </submittedName>
</protein>
<organism evidence="1">
    <name type="scientific">viral metagenome</name>
    <dbReference type="NCBI Taxonomy" id="1070528"/>
    <lineage>
        <taxon>unclassified sequences</taxon>
        <taxon>metagenomes</taxon>
        <taxon>organismal metagenomes</taxon>
    </lineage>
</organism>
<proteinExistence type="predicted"/>
<name>A0A6C0E927_9ZZZZ</name>
<dbReference type="EMBL" id="MN739756">
    <property type="protein sequence ID" value="QHT25121.1"/>
    <property type="molecule type" value="Genomic_DNA"/>
</dbReference>
<sequence length="499" mass="58202">MADIFFSLLTSLTNHKIVHNKYTLEDLKCQCYLNNSTITRLNLNGGIEHLDTVSSCSSIFRKTILKLPLSIKDKENYWKNDIDAQEYIENKFNTLLLHSNIGRHQQDSFRLSKLSSQSFLEHLIKFGFASHLVKPRNKTDKTYQIDLLHLYTYDVRPKLHRYGCLIILDQNLSIISIKVPHLTNDLLIKNADKQLMKHPNFGKYSHMKEYYDDLIWKQTCNIAISSIFLHVTLKNKILDTHFHLLGSILTSYYRYYNYLPNEIKELFGPFIFRGNLVNSDIKKIMISKRGILVRLFGLKKKHFKRYLKNQSSKMETPSPHLIDPIIPIKTNLIKYWDTFNDFSHRLSNYLNTTGVLSSVTVSLFVQDIIYKTNIGNSKDSIWKNLAAIICHLIYTVSVWNSNVCTIAPYLLHPKLVQTKIFKKCPQSEFGTKSGFTQNVYLALFTTMDSNPKMTENHWENQSQDPYIQGIWKKLQQDLMKLDITEKKLNPNLLECSLTL</sequence>
<reference evidence="1" key="1">
    <citation type="journal article" date="2020" name="Nature">
        <title>Giant virus diversity and host interactions through global metagenomics.</title>
        <authorList>
            <person name="Schulz F."/>
            <person name="Roux S."/>
            <person name="Paez-Espino D."/>
            <person name="Jungbluth S."/>
            <person name="Walsh D.A."/>
            <person name="Denef V.J."/>
            <person name="McMahon K.D."/>
            <person name="Konstantinidis K.T."/>
            <person name="Eloe-Fadrosh E.A."/>
            <person name="Kyrpides N.C."/>
            <person name="Woyke T."/>
        </authorList>
    </citation>
    <scope>NUCLEOTIDE SEQUENCE</scope>
    <source>
        <strain evidence="1">GVMAG-M-3300023179-150</strain>
    </source>
</reference>
<evidence type="ECO:0000313" key="1">
    <source>
        <dbReference type="EMBL" id="QHT25121.1"/>
    </source>
</evidence>
<dbReference type="AlphaFoldDB" id="A0A6C0E927"/>